<dbReference type="Gene3D" id="4.10.280.10">
    <property type="entry name" value="Helix-loop-helix DNA-binding domain"/>
    <property type="match status" value="1"/>
</dbReference>
<organism evidence="5">
    <name type="scientific">Picea sitchensis</name>
    <name type="common">Sitka spruce</name>
    <name type="synonym">Pinus sitchensis</name>
    <dbReference type="NCBI Taxonomy" id="3332"/>
    <lineage>
        <taxon>Eukaryota</taxon>
        <taxon>Viridiplantae</taxon>
        <taxon>Streptophyta</taxon>
        <taxon>Embryophyta</taxon>
        <taxon>Tracheophyta</taxon>
        <taxon>Spermatophyta</taxon>
        <taxon>Pinopsida</taxon>
        <taxon>Pinidae</taxon>
        <taxon>Conifers I</taxon>
        <taxon>Pinales</taxon>
        <taxon>Pinaceae</taxon>
        <taxon>Picea</taxon>
    </lineage>
</organism>
<evidence type="ECO:0000256" key="2">
    <source>
        <dbReference type="ARBA" id="ARBA00023163"/>
    </source>
</evidence>
<proteinExistence type="evidence at transcript level"/>
<name>D5ABF7_PICSI</name>
<dbReference type="PANTHER" id="PTHR46772">
    <property type="entry name" value="BHLH DOMAIN-CONTAINING PROTEIN"/>
    <property type="match status" value="1"/>
</dbReference>
<keyword evidence="1" id="KW-0805">Transcription regulation</keyword>
<keyword evidence="2" id="KW-0804">Transcription</keyword>
<dbReference type="SUPFAM" id="SSF47459">
    <property type="entry name" value="HLH, helix-loop-helix DNA-binding domain"/>
    <property type="match status" value="1"/>
</dbReference>
<dbReference type="InterPro" id="IPR045239">
    <property type="entry name" value="bHLH95_bHLH"/>
</dbReference>
<evidence type="ECO:0000256" key="1">
    <source>
        <dbReference type="ARBA" id="ARBA00023015"/>
    </source>
</evidence>
<dbReference type="OMA" id="TINYIHY"/>
<dbReference type="SMART" id="SM00353">
    <property type="entry name" value="HLH"/>
    <property type="match status" value="1"/>
</dbReference>
<dbReference type="GO" id="GO:0003700">
    <property type="term" value="F:DNA-binding transcription factor activity"/>
    <property type="evidence" value="ECO:0007669"/>
    <property type="project" value="InterPro"/>
</dbReference>
<dbReference type="AlphaFoldDB" id="D5ABF7"/>
<evidence type="ECO:0000313" key="5">
    <source>
        <dbReference type="EMBL" id="ADE76876.1"/>
    </source>
</evidence>
<dbReference type="EMBL" id="BT123562">
    <property type="protein sequence ID" value="ADE76876.1"/>
    <property type="molecule type" value="mRNA"/>
</dbReference>
<feature type="region of interest" description="Disordered" evidence="3">
    <location>
        <begin position="233"/>
        <end position="257"/>
    </location>
</feature>
<dbReference type="GO" id="GO:0009960">
    <property type="term" value="P:endosperm development"/>
    <property type="evidence" value="ECO:0007669"/>
    <property type="project" value="InterPro"/>
</dbReference>
<accession>D5ABF7</accession>
<dbReference type="Pfam" id="PF00010">
    <property type="entry name" value="HLH"/>
    <property type="match status" value="1"/>
</dbReference>
<reference evidence="5" key="1">
    <citation type="submission" date="2010-04" db="EMBL/GenBank/DDBJ databases">
        <authorList>
            <person name="Reid K.E."/>
            <person name="Liao N."/>
            <person name="Chan S."/>
            <person name="Docking R."/>
            <person name="Taylor G."/>
            <person name="Moore R."/>
            <person name="Mayo M."/>
            <person name="Munro S."/>
            <person name="King J."/>
            <person name="Yanchuk A."/>
            <person name="Holt R."/>
            <person name="Jones S."/>
            <person name="Marra M."/>
            <person name="Ritland C.E."/>
            <person name="Ritland K."/>
            <person name="Bohlmann J."/>
        </authorList>
    </citation>
    <scope>NUCLEOTIDE SEQUENCE</scope>
    <source>
        <tissue evidence="5">Bud</tissue>
    </source>
</reference>
<dbReference type="InterPro" id="IPR036638">
    <property type="entry name" value="HLH_DNA-bd_sf"/>
</dbReference>
<sequence length="357" mass="39650">MHFLLGATNSEIPPLGIGTRRQGATNSEIQHPMAMNHPSSSLQFFNQSSHGGSEVQTLINFAPPEVAQMDDLSAVVTKCTNLNVFEKLYAYPGLIPRSGCGSVNSIPNVYSQVSIDSDNNERAHCMHRKFAAKAAQPMQQFPSNKRRRDVENAEDWKYKALKRNRCNGPETSSSVSEREIHVLSERRRRSGMNQLFSKLHSFLPDQTAKTDKISVVAETINYIHYLQQRLRTRSNKRAGGADTAASSESHETDNILSNTDSSDYAILPEISVKSHADKDHFITIKCAKKGNLLPSIILVAEGQNLEVMDAFVSTNDTVAFHCLHLKALHTLDAAGREAFMDTLNMLIKSELQISLEP</sequence>
<dbReference type="PROSITE" id="PS50888">
    <property type="entry name" value="BHLH"/>
    <property type="match status" value="1"/>
</dbReference>
<evidence type="ECO:0000259" key="4">
    <source>
        <dbReference type="PROSITE" id="PS50888"/>
    </source>
</evidence>
<dbReference type="InterPro" id="IPR044278">
    <property type="entry name" value="BHLH95-like"/>
</dbReference>
<evidence type="ECO:0000256" key="3">
    <source>
        <dbReference type="SAM" id="MobiDB-lite"/>
    </source>
</evidence>
<protein>
    <recommendedName>
        <fullName evidence="4">BHLH domain-containing protein</fullName>
    </recommendedName>
</protein>
<dbReference type="PANTHER" id="PTHR46772:SF8">
    <property type="entry name" value="TRANSCRIPTION FACTOR BHLH95"/>
    <property type="match status" value="1"/>
</dbReference>
<feature type="domain" description="BHLH" evidence="4">
    <location>
        <begin position="176"/>
        <end position="226"/>
    </location>
</feature>
<dbReference type="InterPro" id="IPR011598">
    <property type="entry name" value="bHLH_dom"/>
</dbReference>
<dbReference type="GO" id="GO:0046983">
    <property type="term" value="F:protein dimerization activity"/>
    <property type="evidence" value="ECO:0007669"/>
    <property type="project" value="InterPro"/>
</dbReference>
<dbReference type="CDD" id="cd11393">
    <property type="entry name" value="bHLH_AtbHLH_like"/>
    <property type="match status" value="1"/>
</dbReference>